<dbReference type="STRING" id="89065.SAMN05216605_103172"/>
<evidence type="ECO:0000259" key="1">
    <source>
        <dbReference type="Pfam" id="PF20178"/>
    </source>
</evidence>
<accession>A0A1G7X578</accession>
<name>A0A1G7X578_9PSED</name>
<sequence>MDARNPASAVATPEQDIALAALEQLGRLNTTLAEELRALPHASTALLDAIQGNDNIEREREITALLERVDAFWIAPSAQGNSRRALFSTGLQQALQQEIALKIHDRDLWPDVAMLCATEQPSAVRSCSLHVKLSERTWVEIKGALFLRAATGPGLLALPGMGLTQYANQKALIATVVQWLNDDGLRDALLINADRLYRDAVRAIVDDPDLMLETFTATDVRLAPVSGNPYAYAISRQLDKQRRDVRHVCIEGHNWQPEVRALVLENALQMPGLFGTAAMIERRKQARLEFQLRASWPYWMKLADTHDRQEYHTRITRYEEARQRLHTALNGATSPETYARLCLQARLANDHGYDLDPSAITVSTQRRLPVTDETYTARQSLTLLALYGLHSGDRLAGSDFLTQTALSIEGVAAATRYPQLTPNYVADVIEALNARSGFGEYQRTLYSKAANQALMAEAIRHQVSALGYAAKMQGHLTGEDFSLLESITDSTQDGGVNRVHLIKLNPHGTLGNLLVFRQEDAKGQLERLILFTADAPRNQAFQAFNNESQLRDELITWSADASMSDYLPRQMDASERPAFRETLNAQARLPARDTHFIQLSDPIAYDKALRVMASEHVRVTLADQKIHTPHWYTQASADQRQQLAKLERDAAGAVHNYAAHPHTHVQPFEAYVHERARQKINLLLGVSAGTVDPDSIVITSPRQTQTYTQMVRDGYDDSLDFINEGTDSMASFSGPDGVDLSALTPAIVTGSVRGTWLADEYSALVKRTLLDPQSPGYEYRRNASTLIIQLQMKAAALRSLLQGHISATQYSWLNRSIAFLNRDDTATRERYPVYPLQLHVDKPFIGSGLTGIDQIVIPDTALIHVETVQGCFALMPTEVRLAALLYTPQAPDGIEFRPFRHFADSLKNSAMIDYYKDRCRFAARRTLSFFLNDMKEGNANKAPFLTREPIANVGDVCFNRVIERKLRDVDDTTTSRSDMITHLVWSSVETIATALTLPFPPASFAVGAALSLRDSLLAVKALTGEHPEDANALILASVFNALGAAGDAASGLKGFGGFVRKLEKHPATRSGWTPLTPDTQSMDHAVMHALDEVIPDRVVTPALPEATTRLGNHADGVTLENGRHCITMDGQTYQVQYDAQLRCWNIVDPANPFAFFGKQPVRLDENGKWTLLNRTNLRGGGLDSRAGFTPLQETPSGATAMTTDVLEYELPAHLQPVMTRILGASPQDPTHLGMEEYFELVFGQARQTYATLREKLYRDAQAFFVQPALPPRPTLPAVTPSTPMSTFVENVFAHSNGLVMSESIQSVASKRLLLLNMPLLAQQRVEVIYIEHLFTDKHLNKLAKYKAQGSRIRAGSHEIKDHLEYLNDGALSNHSSEYDYYHLIKQAHRHNIEVRPFSSSVSYPMLEHPVAIAAGDSAAAQKMSKFFGHTLISADVAAHPSRRWVALLDHTLATTHGDVPGIAELQGAISVEIKDVPSGRVTRIRRKPESTSPDTQLSVCDFKIECANPHLAEPPVIPAKPTRLDDALLQKMDSASMGGTHTGDHGFRWDPEAGWQRIDAEDWLPDSPPTALQQSFVDPAYEVPTDARTTVHELAHFERKGLNQEYQLGDSDLESARCDFFARRDQLEKDARNIVAAQLPPRPTMPVPEPQWDLQTFIPQLYAHTDGMVIGEFHASIASKKLIIDNLPLLAEQQVKTLYMEHLLTDLHQADLDRFMDSGQMSKRLLHDLKVLDQGHVTDPSGVYSFETLVIKTQQHGLEIRAIDCAASYHLKGLSQATFTTRQRMMNYFASRTIRRHQAVMGSHRWVALVGNSHSNTYADIVPGLAELEGGIGLRVLDVSPGSSRGITLDPGESVRIPLRNREEFLKGDFRVELDVRTSPVAIRPPQPLTLEDRLSRPGMFLTEQNESGEYVIVHRSRDNEIHHTPVRLNAVGNVFVERPSWTAIHQRPYEDMDALVLALEEINLTRVG</sequence>
<dbReference type="EMBL" id="FNCO01000003">
    <property type="protein sequence ID" value="SDG79359.1"/>
    <property type="molecule type" value="Genomic_DNA"/>
</dbReference>
<dbReference type="RefSeq" id="WP_083370632.1">
    <property type="nucleotide sequence ID" value="NZ_FNCO01000003.1"/>
</dbReference>
<dbReference type="OrthoDB" id="5653126at2"/>
<proteinExistence type="predicted"/>
<feature type="domain" description="Dermonecrotic toxin N-terminal" evidence="1">
    <location>
        <begin position="330"/>
        <end position="568"/>
    </location>
</feature>
<dbReference type="Pfam" id="PF20178">
    <property type="entry name" value="ToxA_N"/>
    <property type="match status" value="2"/>
</dbReference>
<dbReference type="SUPFAM" id="SSF159501">
    <property type="entry name" value="EreA/ChaN-like"/>
    <property type="match status" value="2"/>
</dbReference>
<dbReference type="InterPro" id="IPR046673">
    <property type="entry name" value="ToxA_N"/>
</dbReference>
<feature type="domain" description="Dermonecrotic toxin N-terminal" evidence="1">
    <location>
        <begin position="689"/>
        <end position="904"/>
    </location>
</feature>
<dbReference type="Proteomes" id="UP000182894">
    <property type="component" value="Unassembled WGS sequence"/>
</dbReference>
<protein>
    <submittedName>
        <fullName evidence="2">C-terminal region of Pasteurella multocida toxin residues 569-1285</fullName>
    </submittedName>
</protein>
<reference evidence="3" key="1">
    <citation type="submission" date="2016-10" db="EMBL/GenBank/DDBJ databases">
        <authorList>
            <person name="Varghese N."/>
            <person name="Submissions S."/>
        </authorList>
    </citation>
    <scope>NUCLEOTIDE SEQUENCE [LARGE SCALE GENOMIC DNA]</scope>
    <source>
        <strain evidence="3">ATCC 700689</strain>
    </source>
</reference>
<dbReference type="CDD" id="cd14729">
    <property type="entry name" value="RtxA-like"/>
    <property type="match status" value="2"/>
</dbReference>
<dbReference type="Gene3D" id="3.40.50.11550">
    <property type="match status" value="2"/>
</dbReference>
<keyword evidence="3" id="KW-1185">Reference proteome</keyword>
<evidence type="ECO:0000313" key="2">
    <source>
        <dbReference type="EMBL" id="SDG79359.1"/>
    </source>
</evidence>
<gene>
    <name evidence="2" type="ORF">SAMN05216605_103172</name>
</gene>
<organism evidence="2 3">
    <name type="scientific">Pseudomonas abietaniphila</name>
    <dbReference type="NCBI Taxonomy" id="89065"/>
    <lineage>
        <taxon>Bacteria</taxon>
        <taxon>Pseudomonadati</taxon>
        <taxon>Pseudomonadota</taxon>
        <taxon>Gammaproteobacteria</taxon>
        <taxon>Pseudomonadales</taxon>
        <taxon>Pseudomonadaceae</taxon>
        <taxon>Pseudomonas</taxon>
    </lineage>
</organism>
<evidence type="ECO:0000313" key="3">
    <source>
        <dbReference type="Proteomes" id="UP000182894"/>
    </source>
</evidence>